<name>A0A662Z650_9STAP</name>
<evidence type="ECO:0000313" key="1">
    <source>
        <dbReference type="EMBL" id="SEW07009.1"/>
    </source>
</evidence>
<gene>
    <name evidence="1" type="ORF">SAMN05192557_1468</name>
</gene>
<dbReference type="RefSeq" id="WP_180366256.1">
    <property type="nucleotide sequence ID" value="NZ_FOIT01000004.1"/>
</dbReference>
<dbReference type="Proteomes" id="UP000243605">
    <property type="component" value="Unassembled WGS sequence"/>
</dbReference>
<dbReference type="EMBL" id="FOIT01000004">
    <property type="protein sequence ID" value="SEW07009.1"/>
    <property type="molecule type" value="Genomic_DNA"/>
</dbReference>
<proteinExistence type="predicted"/>
<dbReference type="AlphaFoldDB" id="A0A662Z650"/>
<accession>A0A662Z650</accession>
<keyword evidence="2" id="KW-1185">Reference proteome</keyword>
<organism evidence="1 2">
    <name type="scientific">Aliicoccus persicus</name>
    <dbReference type="NCBI Taxonomy" id="930138"/>
    <lineage>
        <taxon>Bacteria</taxon>
        <taxon>Bacillati</taxon>
        <taxon>Bacillota</taxon>
        <taxon>Bacilli</taxon>
        <taxon>Bacillales</taxon>
        <taxon>Staphylococcaceae</taxon>
        <taxon>Aliicoccus</taxon>
    </lineage>
</organism>
<sequence>MVSATEEKLKDKKTANVTTGKKVISEFGLIIINHGEKPGATSACGTFCSPIKTGPTPP</sequence>
<evidence type="ECO:0000313" key="2">
    <source>
        <dbReference type="Proteomes" id="UP000243605"/>
    </source>
</evidence>
<protein>
    <submittedName>
        <fullName evidence="1">Uncharacterized protein</fullName>
    </submittedName>
</protein>
<reference evidence="1 2" key="1">
    <citation type="submission" date="2016-10" db="EMBL/GenBank/DDBJ databases">
        <authorList>
            <person name="Varghese N."/>
            <person name="Submissions S."/>
        </authorList>
    </citation>
    <scope>NUCLEOTIDE SEQUENCE [LARGE SCALE GENOMIC DNA]</scope>
    <source>
        <strain evidence="1 2">IBRC-M10081</strain>
    </source>
</reference>